<evidence type="ECO:0000256" key="8">
    <source>
        <dbReference type="ARBA" id="ARBA00033408"/>
    </source>
</evidence>
<comment type="caution">
    <text evidence="12">The sequence shown here is derived from an EMBL/GenBank/DDBJ whole genome shotgun (WGS) entry which is preliminary data.</text>
</comment>
<dbReference type="FunFam" id="3.40.50.300:FF:000319">
    <property type="entry name" value="DNA repair protein RecN"/>
    <property type="match status" value="1"/>
</dbReference>
<sequence length="573" mass="65574">MLTEFSIKNFAIIDELSIHFQKGLTVLTGGETGAGKSIIIDALGLLIGGRGSVEFVRHGEKKAELEGLFIIDDTTHPIYQKTEELGIEIMEDHMLVLHRTISHTGKSICRLNGKLITLGILKEIGQSIMDIHSQHETQTLLDKEKHIELLDYFHETTHPSFKKDYQKLYSQWLQLKNKYEANNKNEQELAQRIDLFEFQLKEIQNADLQPLEDVLLTNERNELNHFHTIHQNLNDAYNALHGEQKGLDWLSHASNNLEEAGEHNKEIQSMHEQFVNHYFLIEELSYQIRHHLDQMDYEPARIEIIESRLNEIDQLKRKYGTSVEEIMTYSAKIEEELEEIKNRDQHLSNLAATLNALANDLLIEAKELHTIRNKAAKKLEKAVLSELNDLYLEKTKFRVDINYVKSEKGISLDGFKVSPHKNGINQVKFLISTNPGEPVKELGKIASGGEMSRIMLALKNIFSKHQGITSVIFDEVDTGVSGRVAQSMAEKIYNISFGSQVLCITHLPQVASIADTHLRIEKVIKKERTHTTIKELSFEERIDEIGKMITGAELTDTSRTHAKELIEMNHKKR</sequence>
<dbReference type="GO" id="GO:0006281">
    <property type="term" value="P:DNA repair"/>
    <property type="evidence" value="ECO:0007669"/>
    <property type="project" value="UniProtKB-KW"/>
</dbReference>
<proteinExistence type="inferred from homology"/>
<organism evidence="12 13">
    <name type="scientific">Gracilibacillus boraciitolerans JCM 21714</name>
    <dbReference type="NCBI Taxonomy" id="1298598"/>
    <lineage>
        <taxon>Bacteria</taxon>
        <taxon>Bacillati</taxon>
        <taxon>Bacillota</taxon>
        <taxon>Bacilli</taxon>
        <taxon>Bacillales</taxon>
        <taxon>Bacillaceae</taxon>
        <taxon>Gracilibacillus</taxon>
    </lineage>
</organism>
<dbReference type="STRING" id="1298598.JCM21714_204"/>
<dbReference type="Proteomes" id="UP000019102">
    <property type="component" value="Unassembled WGS sequence"/>
</dbReference>
<keyword evidence="10" id="KW-0175">Coiled coil</keyword>
<dbReference type="GO" id="GO:0006310">
    <property type="term" value="P:DNA recombination"/>
    <property type="evidence" value="ECO:0007669"/>
    <property type="project" value="InterPro"/>
</dbReference>
<keyword evidence="7 9" id="KW-0234">DNA repair</keyword>
<evidence type="ECO:0000256" key="9">
    <source>
        <dbReference type="PIRNR" id="PIRNR003128"/>
    </source>
</evidence>
<accession>W4VES6</accession>
<dbReference type="InterPro" id="IPR027417">
    <property type="entry name" value="P-loop_NTPase"/>
</dbReference>
<reference evidence="12 13" key="1">
    <citation type="journal article" date="2014" name="Genome Announc.">
        <title>Draft Genome Sequence of the Boron-Tolerant and Moderately Halotolerant Bacterium Gracilibacillus boraciitolerans JCM 21714T.</title>
        <authorList>
            <person name="Ahmed I."/>
            <person name="Oshima K."/>
            <person name="Suda W."/>
            <person name="Kitamura K."/>
            <person name="Iida T."/>
            <person name="Ohmori Y."/>
            <person name="Fujiwara T."/>
            <person name="Hattori M."/>
            <person name="Ohkuma M."/>
        </authorList>
    </citation>
    <scope>NUCLEOTIDE SEQUENCE [LARGE SCALE GENOMIC DNA]</scope>
    <source>
        <strain evidence="12 13">JCM 21714</strain>
    </source>
</reference>
<evidence type="ECO:0000256" key="10">
    <source>
        <dbReference type="SAM" id="Coils"/>
    </source>
</evidence>
<evidence type="ECO:0000256" key="5">
    <source>
        <dbReference type="ARBA" id="ARBA00022763"/>
    </source>
</evidence>
<keyword evidence="6" id="KW-0067">ATP-binding</keyword>
<evidence type="ECO:0000256" key="4">
    <source>
        <dbReference type="ARBA" id="ARBA00022741"/>
    </source>
</evidence>
<keyword evidence="5 9" id="KW-0227">DNA damage</keyword>
<evidence type="ECO:0000256" key="3">
    <source>
        <dbReference type="ARBA" id="ARBA00021315"/>
    </source>
</evidence>
<evidence type="ECO:0000313" key="13">
    <source>
        <dbReference type="Proteomes" id="UP000019102"/>
    </source>
</evidence>
<comment type="function">
    <text evidence="1 9">May be involved in recombinational repair of damaged DNA.</text>
</comment>
<dbReference type="FunFam" id="3.40.50.300:FF:000356">
    <property type="entry name" value="DNA repair protein RecN"/>
    <property type="match status" value="1"/>
</dbReference>
<evidence type="ECO:0000259" key="11">
    <source>
        <dbReference type="Pfam" id="PF02463"/>
    </source>
</evidence>
<evidence type="ECO:0000256" key="1">
    <source>
        <dbReference type="ARBA" id="ARBA00003618"/>
    </source>
</evidence>
<dbReference type="Pfam" id="PF02463">
    <property type="entry name" value="SMC_N"/>
    <property type="match status" value="1"/>
</dbReference>
<dbReference type="NCBIfam" id="TIGR00634">
    <property type="entry name" value="recN"/>
    <property type="match status" value="1"/>
</dbReference>
<dbReference type="PANTHER" id="PTHR11059:SF0">
    <property type="entry name" value="DNA REPAIR PROTEIN RECN"/>
    <property type="match status" value="1"/>
</dbReference>
<feature type="coiled-coil region" evidence="10">
    <location>
        <begin position="323"/>
        <end position="350"/>
    </location>
</feature>
<dbReference type="InterPro" id="IPR004604">
    <property type="entry name" value="DNA_recomb/repair_RecN"/>
</dbReference>
<dbReference type="RefSeq" id="WP_035720952.1">
    <property type="nucleotide sequence ID" value="NZ_BAVS01000001.1"/>
</dbReference>
<dbReference type="EMBL" id="BAVS01000001">
    <property type="protein sequence ID" value="GAE91259.1"/>
    <property type="molecule type" value="Genomic_DNA"/>
</dbReference>
<dbReference type="SUPFAM" id="SSF52540">
    <property type="entry name" value="P-loop containing nucleoside triphosphate hydrolases"/>
    <property type="match status" value="2"/>
</dbReference>
<dbReference type="OrthoDB" id="9806954at2"/>
<evidence type="ECO:0000256" key="7">
    <source>
        <dbReference type="ARBA" id="ARBA00023204"/>
    </source>
</evidence>
<dbReference type="GO" id="GO:0043590">
    <property type="term" value="C:bacterial nucleoid"/>
    <property type="evidence" value="ECO:0007669"/>
    <property type="project" value="TreeGrafter"/>
</dbReference>
<dbReference type="InterPro" id="IPR003395">
    <property type="entry name" value="RecF/RecN/SMC_N"/>
</dbReference>
<dbReference type="PIRSF" id="PIRSF003128">
    <property type="entry name" value="RecN"/>
    <property type="match status" value="1"/>
</dbReference>
<dbReference type="Gene3D" id="3.40.50.300">
    <property type="entry name" value="P-loop containing nucleotide triphosphate hydrolases"/>
    <property type="match status" value="2"/>
</dbReference>
<dbReference type="CDD" id="cd03241">
    <property type="entry name" value="ABC_RecN"/>
    <property type="match status" value="2"/>
</dbReference>
<feature type="domain" description="RecF/RecN/SMC N-terminal" evidence="11">
    <location>
        <begin position="2"/>
        <end position="525"/>
    </location>
</feature>
<evidence type="ECO:0000256" key="6">
    <source>
        <dbReference type="ARBA" id="ARBA00022840"/>
    </source>
</evidence>
<protein>
    <recommendedName>
        <fullName evidence="3 9">DNA repair protein RecN</fullName>
    </recommendedName>
    <alternativeName>
        <fullName evidence="8 9">Recombination protein N</fullName>
    </alternativeName>
</protein>
<dbReference type="eggNOG" id="COG0497">
    <property type="taxonomic scope" value="Bacteria"/>
</dbReference>
<gene>
    <name evidence="12" type="ORF">JCM21714_204</name>
</gene>
<comment type="similarity">
    <text evidence="2 9">Belongs to the RecN family.</text>
</comment>
<evidence type="ECO:0000256" key="2">
    <source>
        <dbReference type="ARBA" id="ARBA00009441"/>
    </source>
</evidence>
<name>W4VES6_9BACI</name>
<keyword evidence="13" id="KW-1185">Reference proteome</keyword>
<dbReference type="AlphaFoldDB" id="W4VES6"/>
<dbReference type="GO" id="GO:0009432">
    <property type="term" value="P:SOS response"/>
    <property type="evidence" value="ECO:0007669"/>
    <property type="project" value="TreeGrafter"/>
</dbReference>
<dbReference type="PANTHER" id="PTHR11059">
    <property type="entry name" value="DNA REPAIR PROTEIN RECN"/>
    <property type="match status" value="1"/>
</dbReference>
<keyword evidence="4" id="KW-0547">Nucleotide-binding</keyword>
<dbReference type="GO" id="GO:0005524">
    <property type="term" value="F:ATP binding"/>
    <property type="evidence" value="ECO:0007669"/>
    <property type="project" value="UniProtKB-KW"/>
</dbReference>
<evidence type="ECO:0000313" key="12">
    <source>
        <dbReference type="EMBL" id="GAE91259.1"/>
    </source>
</evidence>